<gene>
    <name evidence="2" type="ORF">M9Y10_032233</name>
</gene>
<dbReference type="Gene3D" id="1.25.40.10">
    <property type="entry name" value="Tetratricopeptide repeat domain"/>
    <property type="match status" value="3"/>
</dbReference>
<evidence type="ECO:0000313" key="3">
    <source>
        <dbReference type="Proteomes" id="UP001470230"/>
    </source>
</evidence>
<comment type="caution">
    <text evidence="2">The sequence shown here is derived from an EMBL/GenBank/DDBJ whole genome shotgun (WGS) entry which is preliminary data.</text>
</comment>
<protein>
    <submittedName>
        <fullName evidence="2">Uncharacterized protein</fullName>
    </submittedName>
</protein>
<dbReference type="PANTHER" id="PTHR11102:SF160">
    <property type="entry name" value="ERAD-ASSOCIATED E3 UBIQUITIN-PROTEIN LIGASE COMPONENT HRD3"/>
    <property type="match status" value="1"/>
</dbReference>
<organism evidence="2 3">
    <name type="scientific">Tritrichomonas musculus</name>
    <dbReference type="NCBI Taxonomy" id="1915356"/>
    <lineage>
        <taxon>Eukaryota</taxon>
        <taxon>Metamonada</taxon>
        <taxon>Parabasalia</taxon>
        <taxon>Tritrichomonadida</taxon>
        <taxon>Tritrichomonadidae</taxon>
        <taxon>Tritrichomonas</taxon>
    </lineage>
</organism>
<reference evidence="2 3" key="1">
    <citation type="submission" date="2024-04" db="EMBL/GenBank/DDBJ databases">
        <title>Tritrichomonas musculus Genome.</title>
        <authorList>
            <person name="Alves-Ferreira E."/>
            <person name="Grigg M."/>
            <person name="Lorenzi H."/>
            <person name="Galac M."/>
        </authorList>
    </citation>
    <scope>NUCLEOTIDE SEQUENCE [LARGE SCALE GENOMIC DNA]</scope>
    <source>
        <strain evidence="2 3">EAF2021</strain>
    </source>
</reference>
<accession>A0ABR2H1C3</accession>
<evidence type="ECO:0000256" key="1">
    <source>
        <dbReference type="ARBA" id="ARBA00038101"/>
    </source>
</evidence>
<evidence type="ECO:0000313" key="2">
    <source>
        <dbReference type="EMBL" id="KAK8839300.1"/>
    </source>
</evidence>
<dbReference type="InterPro" id="IPR006597">
    <property type="entry name" value="Sel1-like"/>
</dbReference>
<dbReference type="InterPro" id="IPR050767">
    <property type="entry name" value="Sel1_AlgK"/>
</dbReference>
<sequence length="1580" mass="178934">MTNSSKSNLNSEGFNQKSYSVFIHHRDKIRAVDYFDFSSKSSFKEAIGLPHSFNIKIDDTLQIDSVDALIEHINTREIDKIINSSNVFDLNFLAYIYGFYLLQAATGPFILSQVPINRVFEAFESRRSIEGYVQSFSYYFTHNFNTFVRDPSFYSLPLSIIENMIDKNASKLTADDIIQFTINTYYSHGKKALVLLEKADKCKNSIRNDRQRNQSDKEVYKQLQNSKSPLRNVFFHMIDSDENENSNRKDFCDTTDGKSNIDSTIIDGINNNSNLVNKPVLNKDSRKLINIDDNNNNNYTHDDRFKESCNNANTNSIFSNNDKDFHLNNYFNENENDSNSIKKDYSNDSDSFHSTLKNHNFNNIRAFDGYYQKYSSIKKFDNTENFSVNYNEYSENVKPIIKKVKRGGRILEKESSTASLIHLYATIAHERPYPYTQYICQIISQRKKTIESNTKVKQIEELRYDISSLYIALLETTQGNKSAAYILLTSLYETGKIDFMTDKEIYNLYRNLSDIPPEKVSTKTSSSLFSSCSSEISLSFSDFDQFTTDVDQRLLQDDFDWGAHGLYMMYRIYQDGLFGCPKDPRKAQNFLKMSVDRGYKDAYFKLASFIVSSGDFLTIKEDKLNILQKAADFGNGDFQFAYASNLAERRDKMLNVIRSVHYFKLAILSGHPNAEKNFNTLQCSNCRLTQSECVKHFTRILTEKISMSHKLFQLKMIADCGFQLALFAYPDILSKEDCSPLNADRPMGLKMQRRDVITYFKKAMKINIKKCHCALSLFLLKNSQKVEDIKEAMDILAEGSALHNNDATLLLGRLLLRLLGPSYRKPQKAIDLFSPLVSSNYIPALLELSLYFLYDRQDISFAMSFLNQLHELKEPIGSSLLLYNSINLPSTPKQQQALQIAELKAFADSYFSEQPPQSSQILDEIEKVHKNLFDDLNMLPVWLYAKVLLEGRSSSTDFKTAISYLNRAVNCVPAQVLLTSLSFQYSHIVKANISKKIIGLLNMKFNNAANTSLPSPSATISVIKKFASQNDPTFRYKLGSILLDEDEDSEVAFEHIRQSAFGGSICGMMKYGFLRLDDRFRPKNELEALEMFKKAGLLGLDLGLIFYARYAMKYSELKGECLSMLRSIRTTLTVAPNLNYVTGKKSECFDSNKLKLAFGGCLSEFGNASLEESEYHLTSLINEYQQQQLQEENGLSDGLIEFKISQADFAEALYHYGKTLIKRAVFSGISLVTSRDAVTALDMLQKSYANGYKPAAEAYFSLLFNMKRTDAAIDFLLDNLSILTFALYKIGSLSLFESKMIGVITCVSETQAIDFLKLATLAEDASLFPDALWKFGTMLRDGLHVAKDEKSSLDHFLRAAENGSIPAVVAVGNIALKMTTKNVPLNNSTFSMVSQNKAVAYKCFTNASLSGSCEGSWCRALCLIHGVGCRRNVYEAVRVLKSLADRADRDALYRLGKIVFNASKSKDGKVSFPLYDLGIRLILNAANLGHSTAIWRIGLFILQGQIDKNLAANILINENKNFFNESTEKVAASLFIKSASYGNRRGAQLLSLCYENGIGVDHDLKLARFYASFNGNGQTK</sequence>
<dbReference type="SUPFAM" id="SSF81901">
    <property type="entry name" value="HCP-like"/>
    <property type="match status" value="4"/>
</dbReference>
<dbReference type="SMART" id="SM00671">
    <property type="entry name" value="SEL1"/>
    <property type="match status" value="7"/>
</dbReference>
<dbReference type="InterPro" id="IPR013788">
    <property type="entry name" value="Hemocyanin/hexamerin"/>
</dbReference>
<dbReference type="EMBL" id="JAPFFF010000052">
    <property type="protein sequence ID" value="KAK8839300.1"/>
    <property type="molecule type" value="Genomic_DNA"/>
</dbReference>
<dbReference type="PROSITE" id="PS00210">
    <property type="entry name" value="HEMOCYANIN_2"/>
    <property type="match status" value="1"/>
</dbReference>
<dbReference type="PANTHER" id="PTHR11102">
    <property type="entry name" value="SEL-1-LIKE PROTEIN"/>
    <property type="match status" value="1"/>
</dbReference>
<keyword evidence="3" id="KW-1185">Reference proteome</keyword>
<comment type="similarity">
    <text evidence="1">Belongs to the sel-1 family.</text>
</comment>
<dbReference type="Proteomes" id="UP001470230">
    <property type="component" value="Unassembled WGS sequence"/>
</dbReference>
<dbReference type="Pfam" id="PF08238">
    <property type="entry name" value="Sel1"/>
    <property type="match status" value="4"/>
</dbReference>
<proteinExistence type="inferred from homology"/>
<dbReference type="InterPro" id="IPR011990">
    <property type="entry name" value="TPR-like_helical_dom_sf"/>
</dbReference>
<name>A0ABR2H1C3_9EUKA</name>